<name>A0A6I6E809_9MICO</name>
<feature type="transmembrane region" description="Helical" evidence="1">
    <location>
        <begin position="97"/>
        <end position="115"/>
    </location>
</feature>
<feature type="transmembrane region" description="Helical" evidence="1">
    <location>
        <begin position="64"/>
        <end position="85"/>
    </location>
</feature>
<keyword evidence="1" id="KW-0812">Transmembrane</keyword>
<evidence type="ECO:0000313" key="2">
    <source>
        <dbReference type="EMBL" id="QGU28540.1"/>
    </source>
</evidence>
<keyword evidence="1" id="KW-1133">Transmembrane helix</keyword>
<proteinExistence type="predicted"/>
<protein>
    <submittedName>
        <fullName evidence="2">Fe-S protein</fullName>
    </submittedName>
</protein>
<reference evidence="2 3" key="1">
    <citation type="submission" date="2018-09" db="EMBL/GenBank/DDBJ databases">
        <title>Whole genome sequencing of Microbacterium oryzae strain MB-10T.</title>
        <authorList>
            <person name="Das S.K."/>
        </authorList>
    </citation>
    <scope>NUCLEOTIDE SEQUENCE [LARGE SCALE GENOMIC DNA]</scope>
    <source>
        <strain evidence="2 3">MB-10</strain>
    </source>
</reference>
<dbReference type="EMBL" id="CP032550">
    <property type="protein sequence ID" value="QGU28540.1"/>
    <property type="molecule type" value="Genomic_DNA"/>
</dbReference>
<dbReference type="OrthoDB" id="3830423at2"/>
<dbReference type="KEGG" id="moj:D7D94_13315"/>
<evidence type="ECO:0000313" key="3">
    <source>
        <dbReference type="Proteomes" id="UP000422989"/>
    </source>
</evidence>
<sequence>METLRSIVLLVHLVGFATIFGSWLVEVANRRVQVTRLMQWGLALSLIAGLALSAPWGTDADFNYLKIGIKLVILLVIGGLLGVLGARQKRGAQIAPAMFWAVGIMTLANAAIAVIW</sequence>
<dbReference type="Proteomes" id="UP000422989">
    <property type="component" value="Chromosome"/>
</dbReference>
<keyword evidence="1" id="KW-0472">Membrane</keyword>
<dbReference type="RefSeq" id="WP_156243086.1">
    <property type="nucleotide sequence ID" value="NZ_BAAAZL010000003.1"/>
</dbReference>
<evidence type="ECO:0000256" key="1">
    <source>
        <dbReference type="SAM" id="Phobius"/>
    </source>
</evidence>
<gene>
    <name evidence="2" type="ORF">D7D94_13315</name>
</gene>
<feature type="transmembrane region" description="Helical" evidence="1">
    <location>
        <begin position="6"/>
        <end position="25"/>
    </location>
</feature>
<feature type="transmembrane region" description="Helical" evidence="1">
    <location>
        <begin position="37"/>
        <end position="58"/>
    </location>
</feature>
<keyword evidence="3" id="KW-1185">Reference proteome</keyword>
<accession>A0A6I6E809</accession>
<dbReference type="AlphaFoldDB" id="A0A6I6E809"/>
<organism evidence="2 3">
    <name type="scientific">Microbacterium oryzae</name>
    <dbReference type="NCBI Taxonomy" id="743009"/>
    <lineage>
        <taxon>Bacteria</taxon>
        <taxon>Bacillati</taxon>
        <taxon>Actinomycetota</taxon>
        <taxon>Actinomycetes</taxon>
        <taxon>Micrococcales</taxon>
        <taxon>Microbacteriaceae</taxon>
        <taxon>Microbacterium</taxon>
    </lineage>
</organism>